<dbReference type="InterPro" id="IPR027417">
    <property type="entry name" value="P-loop_NTPase"/>
</dbReference>
<dbReference type="InterPro" id="IPR003439">
    <property type="entry name" value="ABC_transporter-like_ATP-bd"/>
</dbReference>
<dbReference type="SMART" id="SM00382">
    <property type="entry name" value="AAA"/>
    <property type="match status" value="1"/>
</dbReference>
<proteinExistence type="predicted"/>
<keyword evidence="11" id="KW-1185">Reference proteome</keyword>
<name>A0ABP0TD93_9BRYO</name>
<dbReference type="InterPro" id="IPR039421">
    <property type="entry name" value="Type_1_exporter"/>
</dbReference>
<evidence type="ECO:0000256" key="3">
    <source>
        <dbReference type="ARBA" id="ARBA00022741"/>
    </source>
</evidence>
<dbReference type="InterPro" id="IPR036640">
    <property type="entry name" value="ABC1_TM_sf"/>
</dbReference>
<evidence type="ECO:0000259" key="9">
    <source>
        <dbReference type="PROSITE" id="PS50929"/>
    </source>
</evidence>
<dbReference type="Proteomes" id="UP001497512">
    <property type="component" value="Chromosome 10"/>
</dbReference>
<dbReference type="EMBL" id="OZ019902">
    <property type="protein sequence ID" value="CAK9193694.1"/>
    <property type="molecule type" value="Genomic_DNA"/>
</dbReference>
<dbReference type="Pfam" id="PF00005">
    <property type="entry name" value="ABC_tran"/>
    <property type="match status" value="1"/>
</dbReference>
<feature type="transmembrane region" description="Helical" evidence="7">
    <location>
        <begin position="217"/>
        <end position="236"/>
    </location>
</feature>
<dbReference type="Pfam" id="PF00664">
    <property type="entry name" value="ABC_membrane"/>
    <property type="match status" value="1"/>
</dbReference>
<comment type="subcellular location">
    <subcellularLocation>
        <location evidence="1">Membrane</location>
        <topology evidence="1">Multi-pass membrane protein</topology>
    </subcellularLocation>
</comment>
<dbReference type="SUPFAM" id="SSF52540">
    <property type="entry name" value="P-loop containing nucleoside triphosphate hydrolases"/>
    <property type="match status" value="1"/>
</dbReference>
<organism evidence="10 11">
    <name type="scientific">Sphagnum troendelagicum</name>
    <dbReference type="NCBI Taxonomy" id="128251"/>
    <lineage>
        <taxon>Eukaryota</taxon>
        <taxon>Viridiplantae</taxon>
        <taxon>Streptophyta</taxon>
        <taxon>Embryophyta</taxon>
        <taxon>Bryophyta</taxon>
        <taxon>Sphagnophytina</taxon>
        <taxon>Sphagnopsida</taxon>
        <taxon>Sphagnales</taxon>
        <taxon>Sphagnaceae</taxon>
        <taxon>Sphagnum</taxon>
    </lineage>
</organism>
<keyword evidence="2 7" id="KW-0812">Transmembrane</keyword>
<feature type="domain" description="ABC transporter" evidence="8">
    <location>
        <begin position="395"/>
        <end position="632"/>
    </location>
</feature>
<dbReference type="Gene3D" id="1.20.1560.10">
    <property type="entry name" value="ABC transporter type 1, transmembrane domain"/>
    <property type="match status" value="1"/>
</dbReference>
<dbReference type="PROSITE" id="PS50893">
    <property type="entry name" value="ABC_TRANSPORTER_2"/>
    <property type="match status" value="1"/>
</dbReference>
<dbReference type="PROSITE" id="PS00211">
    <property type="entry name" value="ABC_TRANSPORTER_1"/>
    <property type="match status" value="1"/>
</dbReference>
<evidence type="ECO:0000256" key="5">
    <source>
        <dbReference type="ARBA" id="ARBA00022989"/>
    </source>
</evidence>
<dbReference type="PANTHER" id="PTHR24221">
    <property type="entry name" value="ATP-BINDING CASSETTE SUB-FAMILY B"/>
    <property type="match status" value="1"/>
</dbReference>
<evidence type="ECO:0000256" key="2">
    <source>
        <dbReference type="ARBA" id="ARBA00022692"/>
    </source>
</evidence>
<sequence length="647" mass="70584">MNLKSNPKSEFSIHNTQIFSIGKPINFSFKPPTSFTPPTILLFLSSTITKARFTLGLGANSFPLIQPFMLAELPLILKGWLCTVVAVGALFMFVPEIGELSHLLSQGDIKRLGQKAGKVLLLVAVRSVAQFWQQALLWEAALNITYKLRGFVYQHVLNRDMEYFEGEGGAAAGDIAYRLTAEAEDTGDTVHALLHTLVPSFLQLVAMAARMITLSPVLSFATISVVPVMSIVIAMLGEKLRELARKGQASVAGISAYLNEVLPSMFVVKAHAAEAFEQRRFERLALADCHAHLGKRRMKALIPEVITAVYAATSIILFGVGTWVISQGSFNGAGMVSFVTSLVLLIEPIQAMGKAYNELKQGEPAIERLFELTTFSPKVLEKQGTVTLKTVAGDVELCDVSFRYKGSVSWVLKDISLRVHAGQTVALVGPSGGGKTTLAKLLLRLYDPVQGSIKIDGHDIRECSLKSLRQQVAIVPQETTLFTGTVAENIAYGDMDSEIDMMEIERAARLSNSEEFILKLPNGFHTNLGDRASSLSGGQRQRLAIARAIYQKASILILDEATSALDNNSEKLVREALEHLMVGHTVFVIAHRLETVQQADRIILLDGGKLLEEGTHLSLIAKGGQYASLYSTYESNEQGSLLQRTLG</sequence>
<feature type="transmembrane region" description="Helical" evidence="7">
    <location>
        <begin position="305"/>
        <end position="326"/>
    </location>
</feature>
<evidence type="ECO:0000259" key="8">
    <source>
        <dbReference type="PROSITE" id="PS50893"/>
    </source>
</evidence>
<dbReference type="CDD" id="cd07346">
    <property type="entry name" value="ABC_6TM_exporters"/>
    <property type="match status" value="1"/>
</dbReference>
<dbReference type="InterPro" id="IPR003593">
    <property type="entry name" value="AAA+_ATPase"/>
</dbReference>
<feature type="domain" description="ABC transmembrane type-1" evidence="9">
    <location>
        <begin position="100"/>
        <end position="361"/>
    </location>
</feature>
<keyword evidence="5 7" id="KW-1133">Transmembrane helix</keyword>
<evidence type="ECO:0000256" key="4">
    <source>
        <dbReference type="ARBA" id="ARBA00022840"/>
    </source>
</evidence>
<keyword evidence="4" id="KW-0067">ATP-binding</keyword>
<dbReference type="InterPro" id="IPR011527">
    <property type="entry name" value="ABC1_TM_dom"/>
</dbReference>
<evidence type="ECO:0000313" key="10">
    <source>
        <dbReference type="EMBL" id="CAK9193694.1"/>
    </source>
</evidence>
<dbReference type="SUPFAM" id="SSF90123">
    <property type="entry name" value="ABC transporter transmembrane region"/>
    <property type="match status" value="1"/>
</dbReference>
<dbReference type="InterPro" id="IPR017871">
    <property type="entry name" value="ABC_transporter-like_CS"/>
</dbReference>
<evidence type="ECO:0000256" key="6">
    <source>
        <dbReference type="ARBA" id="ARBA00023136"/>
    </source>
</evidence>
<dbReference type="PANTHER" id="PTHR24221:SF630">
    <property type="entry name" value="ABC TRANSPORTER B FAMILY MEMBER 29, CHLOROPLASTIC"/>
    <property type="match status" value="1"/>
</dbReference>
<accession>A0ABP0TD93</accession>
<dbReference type="PROSITE" id="PS50929">
    <property type="entry name" value="ABC_TM1F"/>
    <property type="match status" value="1"/>
</dbReference>
<evidence type="ECO:0000256" key="1">
    <source>
        <dbReference type="ARBA" id="ARBA00004141"/>
    </source>
</evidence>
<keyword evidence="6 7" id="KW-0472">Membrane</keyword>
<gene>
    <name evidence="10" type="ORF">CSSPTR1EN2_LOCUS2154</name>
</gene>
<reference evidence="10" key="1">
    <citation type="submission" date="2024-02" db="EMBL/GenBank/DDBJ databases">
        <authorList>
            <consortium name="ELIXIR-Norway"/>
            <consortium name="Elixir Norway"/>
        </authorList>
    </citation>
    <scope>NUCLEOTIDE SEQUENCE</scope>
</reference>
<keyword evidence="3" id="KW-0547">Nucleotide-binding</keyword>
<evidence type="ECO:0000256" key="7">
    <source>
        <dbReference type="SAM" id="Phobius"/>
    </source>
</evidence>
<dbReference type="Gene3D" id="3.40.50.300">
    <property type="entry name" value="P-loop containing nucleotide triphosphate hydrolases"/>
    <property type="match status" value="1"/>
</dbReference>
<protein>
    <submittedName>
        <fullName evidence="10">Uncharacterized protein</fullName>
    </submittedName>
</protein>
<evidence type="ECO:0000313" key="11">
    <source>
        <dbReference type="Proteomes" id="UP001497512"/>
    </source>
</evidence>